<proteinExistence type="inferred from homology"/>
<dbReference type="InterPro" id="IPR013785">
    <property type="entry name" value="Aldolase_TIM"/>
</dbReference>
<dbReference type="PANTHER" id="PTHR30246">
    <property type="entry name" value="2-KETO-3-DEOXY-6-PHOSPHOGLUCONATE ALDOLASE"/>
    <property type="match status" value="1"/>
</dbReference>
<gene>
    <name evidence="6" type="primary">kdgA_1</name>
    <name evidence="6" type="ORF">SPSIL_051270</name>
</gene>
<dbReference type="CDD" id="cd00452">
    <property type="entry name" value="KDPG_aldolase"/>
    <property type="match status" value="1"/>
</dbReference>
<dbReference type="NCBIfam" id="TIGR01182">
    <property type="entry name" value="eda"/>
    <property type="match status" value="1"/>
</dbReference>
<organism evidence="6 7">
    <name type="scientific">Sporomusa silvacetica DSM 10669</name>
    <dbReference type="NCBI Taxonomy" id="1123289"/>
    <lineage>
        <taxon>Bacteria</taxon>
        <taxon>Bacillati</taxon>
        <taxon>Bacillota</taxon>
        <taxon>Negativicutes</taxon>
        <taxon>Selenomonadales</taxon>
        <taxon>Sporomusaceae</taxon>
        <taxon>Sporomusa</taxon>
    </lineage>
</organism>
<keyword evidence="5" id="KW-0119">Carbohydrate metabolism</keyword>
<evidence type="ECO:0000256" key="4">
    <source>
        <dbReference type="ARBA" id="ARBA00023239"/>
    </source>
</evidence>
<dbReference type="EMBL" id="CP155573">
    <property type="protein sequence ID" value="XFO68899.1"/>
    <property type="molecule type" value="Genomic_DNA"/>
</dbReference>
<dbReference type="RefSeq" id="WP_094604331.1">
    <property type="nucleotide sequence ID" value="NZ_CP155573.1"/>
</dbReference>
<evidence type="ECO:0000256" key="5">
    <source>
        <dbReference type="ARBA" id="ARBA00023277"/>
    </source>
</evidence>
<protein>
    <submittedName>
        <fullName evidence="6">KHG/KDPG aldolase</fullName>
    </submittedName>
</protein>
<dbReference type="NCBIfam" id="NF005119">
    <property type="entry name" value="PRK06552.1"/>
    <property type="match status" value="1"/>
</dbReference>
<comment type="similarity">
    <text evidence="2">Belongs to the KHG/KDPG aldolase family.</text>
</comment>
<dbReference type="SUPFAM" id="SSF51569">
    <property type="entry name" value="Aldolase"/>
    <property type="match status" value="1"/>
</dbReference>
<evidence type="ECO:0000256" key="3">
    <source>
        <dbReference type="ARBA" id="ARBA00011233"/>
    </source>
</evidence>
<dbReference type="PANTHER" id="PTHR30246:SF1">
    <property type="entry name" value="2-DEHYDRO-3-DEOXY-6-PHOSPHOGALACTONATE ALDOLASE-RELATED"/>
    <property type="match status" value="1"/>
</dbReference>
<evidence type="ECO:0000256" key="1">
    <source>
        <dbReference type="ARBA" id="ARBA00004761"/>
    </source>
</evidence>
<reference evidence="6" key="1">
    <citation type="submission" date="2024-05" db="EMBL/GenBank/DDBJ databases">
        <title>Isolation and characterization of Sporomusa carbonis sp. nov., a carboxydotrophic hydrogenogen in the genus of Sporomusa isolated from a charcoal burning pile.</title>
        <authorList>
            <person name="Boeer T."/>
            <person name="Rosenbaum F."/>
            <person name="Eysell L."/>
            <person name="Mueller V."/>
            <person name="Daniel R."/>
            <person name="Poehlein A."/>
        </authorList>
    </citation>
    <scope>NUCLEOTIDE SEQUENCE [LARGE SCALE GENOMIC DNA]</scope>
    <source>
        <strain evidence="6">DSM 10669</strain>
    </source>
</reference>
<accession>A0ABZ3ITA5</accession>
<comment type="pathway">
    <text evidence="1">Carbohydrate acid metabolism.</text>
</comment>
<dbReference type="Gene3D" id="3.20.20.70">
    <property type="entry name" value="Aldolase class I"/>
    <property type="match status" value="1"/>
</dbReference>
<comment type="subunit">
    <text evidence="3">Homotrimer.</text>
</comment>
<name>A0ABZ3ITA5_9FIRM</name>
<dbReference type="Proteomes" id="UP000216752">
    <property type="component" value="Chromosome"/>
</dbReference>
<keyword evidence="4" id="KW-0456">Lyase</keyword>
<keyword evidence="7" id="KW-1185">Reference proteome</keyword>
<evidence type="ECO:0000313" key="7">
    <source>
        <dbReference type="Proteomes" id="UP000216752"/>
    </source>
</evidence>
<sequence length="217" mass="22563">MIPKLNVLQKIMDAGVVAVVRAESSEQAVKIADACIKGGVAAIEITFTVPGAADVIKDLAATYKNGELIIGAGTVLDSETARIAILAGAQYIVSPSFNAETVKLCNRYQIPIMAGCMTIKEVVDAMEAGTDIIKLFPGEALGASFVKALKGPLPQAPVMPTGGVSLDNVQDWIKAGCVAVGVGGNLTGGAKKGDYESITTIGRQFIEKVRQARENSN</sequence>
<dbReference type="Pfam" id="PF01081">
    <property type="entry name" value="Aldolase"/>
    <property type="match status" value="1"/>
</dbReference>
<evidence type="ECO:0000313" key="6">
    <source>
        <dbReference type="EMBL" id="XFO68899.1"/>
    </source>
</evidence>
<dbReference type="InterPro" id="IPR000887">
    <property type="entry name" value="Aldlse_KDPG_KHG"/>
</dbReference>
<evidence type="ECO:0000256" key="2">
    <source>
        <dbReference type="ARBA" id="ARBA00006906"/>
    </source>
</evidence>